<evidence type="ECO:0000313" key="6">
    <source>
        <dbReference type="EMBL" id="WFD37573.1"/>
    </source>
</evidence>
<dbReference type="InterPro" id="IPR006595">
    <property type="entry name" value="CTLH_C"/>
</dbReference>
<dbReference type="PANTHER" id="PTHR22838:SF0">
    <property type="entry name" value="WD REPEAT-CONTAINING PROTEIN 26"/>
    <property type="match status" value="1"/>
</dbReference>
<evidence type="ECO:0000313" key="7">
    <source>
        <dbReference type="Proteomes" id="UP001217754"/>
    </source>
</evidence>
<gene>
    <name evidence="6" type="ORF">MJAP1_000518</name>
</gene>
<reference evidence="6" key="1">
    <citation type="submission" date="2023-03" db="EMBL/GenBank/DDBJ databases">
        <title>Mating type loci evolution in Malassezia.</title>
        <authorList>
            <person name="Coelho M.A."/>
        </authorList>
    </citation>
    <scope>NUCLEOTIDE SEQUENCE</scope>
    <source>
        <strain evidence="6">CBS 9431</strain>
    </source>
</reference>
<evidence type="ECO:0000256" key="2">
    <source>
        <dbReference type="ARBA" id="ARBA00022737"/>
    </source>
</evidence>
<feature type="region of interest" description="Disordered" evidence="4">
    <location>
        <begin position="1"/>
        <end position="23"/>
    </location>
</feature>
<dbReference type="InterPro" id="IPR051350">
    <property type="entry name" value="WD_repeat-ST_regulator"/>
</dbReference>
<protein>
    <recommendedName>
        <fullName evidence="5">CTLH domain-containing protein</fullName>
    </recommendedName>
</protein>
<evidence type="ECO:0000256" key="1">
    <source>
        <dbReference type="ARBA" id="ARBA00022574"/>
    </source>
</evidence>
<dbReference type="InterPro" id="IPR019775">
    <property type="entry name" value="WD40_repeat_CS"/>
</dbReference>
<dbReference type="InterPro" id="IPR001680">
    <property type="entry name" value="WD40_rpt"/>
</dbReference>
<feature type="compositionally biased region" description="Basic and acidic residues" evidence="4">
    <location>
        <begin position="706"/>
        <end position="716"/>
    </location>
</feature>
<dbReference type="RefSeq" id="XP_060120470.1">
    <property type="nucleotide sequence ID" value="XM_060264487.1"/>
</dbReference>
<name>A0AAF0J8S4_9BASI</name>
<dbReference type="PROSITE" id="PS50294">
    <property type="entry name" value="WD_REPEATS_REGION"/>
    <property type="match status" value="1"/>
</dbReference>
<keyword evidence="2" id="KW-0677">Repeat</keyword>
<organism evidence="6 7">
    <name type="scientific">Malassezia japonica</name>
    <dbReference type="NCBI Taxonomy" id="223818"/>
    <lineage>
        <taxon>Eukaryota</taxon>
        <taxon>Fungi</taxon>
        <taxon>Dikarya</taxon>
        <taxon>Basidiomycota</taxon>
        <taxon>Ustilaginomycotina</taxon>
        <taxon>Malasseziomycetes</taxon>
        <taxon>Malasseziales</taxon>
        <taxon>Malasseziaceae</taxon>
        <taxon>Malassezia</taxon>
    </lineage>
</organism>
<feature type="compositionally biased region" description="Acidic residues" evidence="4">
    <location>
        <begin position="717"/>
        <end position="732"/>
    </location>
</feature>
<dbReference type="PROSITE" id="PS50896">
    <property type="entry name" value="LISH"/>
    <property type="match status" value="1"/>
</dbReference>
<dbReference type="SMART" id="SM00668">
    <property type="entry name" value="CTLH"/>
    <property type="match status" value="1"/>
</dbReference>
<dbReference type="Gene3D" id="2.130.10.10">
    <property type="entry name" value="YVTN repeat-like/Quinoprotein amine dehydrogenase"/>
    <property type="match status" value="2"/>
</dbReference>
<dbReference type="Proteomes" id="UP001217754">
    <property type="component" value="Chromosome 1"/>
</dbReference>
<dbReference type="GO" id="GO:0043161">
    <property type="term" value="P:proteasome-mediated ubiquitin-dependent protein catabolic process"/>
    <property type="evidence" value="ECO:0007669"/>
    <property type="project" value="TreeGrafter"/>
</dbReference>
<feature type="repeat" description="WD" evidence="3">
    <location>
        <begin position="299"/>
        <end position="339"/>
    </location>
</feature>
<dbReference type="PROSITE" id="PS00678">
    <property type="entry name" value="WD_REPEATS_1"/>
    <property type="match status" value="1"/>
</dbReference>
<feature type="region of interest" description="Disordered" evidence="4">
    <location>
        <begin position="684"/>
        <end position="787"/>
    </location>
</feature>
<keyword evidence="1 3" id="KW-0853">WD repeat</keyword>
<feature type="region of interest" description="Disordered" evidence="4">
    <location>
        <begin position="417"/>
        <end position="447"/>
    </location>
</feature>
<feature type="region of interest" description="Disordered" evidence="4">
    <location>
        <begin position="479"/>
        <end position="526"/>
    </location>
</feature>
<dbReference type="InterPro" id="IPR006594">
    <property type="entry name" value="LisH"/>
</dbReference>
<dbReference type="EMBL" id="CP119958">
    <property type="protein sequence ID" value="WFD37573.1"/>
    <property type="molecule type" value="Genomic_DNA"/>
</dbReference>
<dbReference type="PROSITE" id="PS50897">
    <property type="entry name" value="CTLH"/>
    <property type="match status" value="1"/>
</dbReference>
<dbReference type="InterPro" id="IPR015943">
    <property type="entry name" value="WD40/YVTN_repeat-like_dom_sf"/>
</dbReference>
<dbReference type="Pfam" id="PF23627">
    <property type="entry name" value="LisH_WDR26"/>
    <property type="match status" value="1"/>
</dbReference>
<dbReference type="SMART" id="SM00320">
    <property type="entry name" value="WD40"/>
    <property type="match status" value="5"/>
</dbReference>
<evidence type="ECO:0000256" key="4">
    <source>
        <dbReference type="SAM" id="MobiDB-lite"/>
    </source>
</evidence>
<accession>A0AAF0J8S4</accession>
<dbReference type="GO" id="GO:0034657">
    <property type="term" value="C:GID complex"/>
    <property type="evidence" value="ECO:0007669"/>
    <property type="project" value="TreeGrafter"/>
</dbReference>
<dbReference type="Pfam" id="PF00400">
    <property type="entry name" value="WD40"/>
    <property type="match status" value="3"/>
</dbReference>
<feature type="repeat" description="WD" evidence="3">
    <location>
        <begin position="649"/>
        <end position="675"/>
    </location>
</feature>
<dbReference type="GeneID" id="85224167"/>
<dbReference type="PANTHER" id="PTHR22838">
    <property type="entry name" value="WD REPEAT PROTEIN 26-RELATED"/>
    <property type="match status" value="1"/>
</dbReference>
<evidence type="ECO:0000259" key="5">
    <source>
        <dbReference type="PROSITE" id="PS50897"/>
    </source>
</evidence>
<dbReference type="AlphaFoldDB" id="A0AAF0J8S4"/>
<keyword evidence="7" id="KW-1185">Reference proteome</keyword>
<proteinExistence type="predicted"/>
<evidence type="ECO:0000256" key="3">
    <source>
        <dbReference type="PROSITE-ProRule" id="PRU00221"/>
    </source>
</evidence>
<feature type="domain" description="CTLH" evidence="5">
    <location>
        <begin position="57"/>
        <end position="138"/>
    </location>
</feature>
<feature type="compositionally biased region" description="Low complexity" evidence="4">
    <location>
        <begin position="766"/>
        <end position="787"/>
    </location>
</feature>
<dbReference type="InterPro" id="IPR036322">
    <property type="entry name" value="WD40_repeat_dom_sf"/>
</dbReference>
<dbReference type="SUPFAM" id="SSF50978">
    <property type="entry name" value="WD40 repeat-like"/>
    <property type="match status" value="1"/>
</dbReference>
<feature type="repeat" description="WD" evidence="3">
    <location>
        <begin position="257"/>
        <end position="293"/>
    </location>
</feature>
<dbReference type="PROSITE" id="PS50082">
    <property type="entry name" value="WD_REPEATS_2"/>
    <property type="match status" value="3"/>
</dbReference>
<sequence>MPTSRHAPVAPIERRPAQGSGPFSRQELIRVLQQSLQDLGLEESFRTLQQESRVNLEAPIVAEFRAAVLEGRWETAEAELARAVSDESVQISAPPPGAFSDAYAASGSSASAQGAAYVRFQLYEQQYLELLEARQVSPALRILRERLAPLAPQATRLQILSALVLCESQAELYERANWDGAHGTSRRRLMDRIESVVDTESMLPSGRLLHLLEQAAAFQRVQDPYYTADVQGEGRPSLLTDFTASPDTFPRQLTHTLRGHTDEVWIVRFSHAGKLLATAGRDCVVTLWDIDDGFCMVGRFGHRDPVSSLDFSPDDTKLLVASEEEITVWDLATTQGATYVEHEHTVSSARWLPPIETLTCPQGQPPVFVSGAMDRAILFWGEDGKVLSRYDMGPFRVTALDVSPDGRYMVALGWSPPPSKSSVRPEMPLREGRTRHQGLTHDSSTTTLLPLSLTGGAFIPYDIRHYTSVTGRGPTNFDLLSVPPSISGEDAPHSRRAPRPPSDEPREAIEEPTEEVPAAQSSRERRPGDHARILIYDLHAHAEICSLYVRDMLNSVAISSDSRFALLSGIADDIVLLELSTQNLLQHYHGHRASEFVIRATFGGAGEDLAGGISAPFVASGSEDARIYVWHRASGRLLENSCAHSHGAVNDVAWRPRHAHMMASGGDDGLVRIWQPTLLEKEPIQRMTKDDPVQATSRTGTFAHLDWQRPTETKDEPMEDEEAPEASPDDVVPDLARPGHRRNGREATPAAPAFSGRIRALATPERAAPPAASHTSAAPSRPHLLPW</sequence>